<dbReference type="PANTHER" id="PTHR11922">
    <property type="entry name" value="GMP SYNTHASE-RELATED"/>
    <property type="match status" value="1"/>
</dbReference>
<organism evidence="7">
    <name type="scientific">hydrocarbon metagenome</name>
    <dbReference type="NCBI Taxonomy" id="938273"/>
    <lineage>
        <taxon>unclassified sequences</taxon>
        <taxon>metagenomes</taxon>
        <taxon>ecological metagenomes</taxon>
    </lineage>
</organism>
<dbReference type="Gene3D" id="3.40.50.880">
    <property type="match status" value="1"/>
</dbReference>
<dbReference type="GO" id="GO:0005829">
    <property type="term" value="C:cytosol"/>
    <property type="evidence" value="ECO:0007669"/>
    <property type="project" value="TreeGrafter"/>
</dbReference>
<keyword evidence="4" id="KW-0658">Purine biosynthesis</keyword>
<dbReference type="Pfam" id="PF00117">
    <property type="entry name" value="GATase"/>
    <property type="match status" value="1"/>
</dbReference>
<evidence type="ECO:0000313" key="7">
    <source>
        <dbReference type="EMBL" id="KUG20931.1"/>
    </source>
</evidence>
<dbReference type="SUPFAM" id="SSF52317">
    <property type="entry name" value="Class I glutamine amidotransferase-like"/>
    <property type="match status" value="1"/>
</dbReference>
<dbReference type="InterPro" id="IPR017926">
    <property type="entry name" value="GATASE"/>
</dbReference>
<proteinExistence type="predicted"/>
<dbReference type="InterPro" id="IPR029062">
    <property type="entry name" value="Class_I_gatase-like"/>
</dbReference>
<keyword evidence="7" id="KW-0808">Transferase</keyword>
<dbReference type="EMBL" id="LNQE01001126">
    <property type="protein sequence ID" value="KUG20931.1"/>
    <property type="molecule type" value="Genomic_DNA"/>
</dbReference>
<dbReference type="AlphaFoldDB" id="A0A0W8FKU8"/>
<sequence length="192" mass="20626">MIGIVDLCYRKDSLSAYEFVAPIVRIVERKGLPCAVTHHSELGAGGPAGADGVILCGTALKDDRYIRHADAFGWLAAGEVPVLGICAGMQVIATVFGGELERGSEIGMTEVRVVKADPLFSGMDGFMAYELHNRAVRPPGCFDVLAVSADCIQAMRHASLQVYGVMFHPEVRNEWVVERFVQACTGRGNSAV</sequence>
<protein>
    <submittedName>
        <fullName evidence="7">Gmp synthase, amidotransferase subunit</fullName>
        <ecNumber evidence="7">6.3.5.2</ecNumber>
    </submittedName>
</protein>
<evidence type="ECO:0000256" key="4">
    <source>
        <dbReference type="ARBA" id="ARBA00022755"/>
    </source>
</evidence>
<dbReference type="GO" id="GO:0005524">
    <property type="term" value="F:ATP binding"/>
    <property type="evidence" value="ECO:0007669"/>
    <property type="project" value="UniProtKB-KW"/>
</dbReference>
<reference evidence="7" key="1">
    <citation type="journal article" date="2015" name="Proc. Natl. Acad. Sci. U.S.A.">
        <title>Networks of energetic and metabolic interactions define dynamics in microbial communities.</title>
        <authorList>
            <person name="Embree M."/>
            <person name="Liu J.K."/>
            <person name="Al-Bassam M.M."/>
            <person name="Zengler K."/>
        </authorList>
    </citation>
    <scope>NUCLEOTIDE SEQUENCE</scope>
</reference>
<keyword evidence="3" id="KW-0332">GMP biosynthesis</keyword>
<evidence type="ECO:0000256" key="5">
    <source>
        <dbReference type="ARBA" id="ARBA00022840"/>
    </source>
</evidence>
<evidence type="ECO:0000256" key="2">
    <source>
        <dbReference type="ARBA" id="ARBA00022741"/>
    </source>
</evidence>
<feature type="domain" description="Glutamine amidotransferase" evidence="6">
    <location>
        <begin position="48"/>
        <end position="172"/>
    </location>
</feature>
<dbReference type="GO" id="GO:0016740">
    <property type="term" value="F:transferase activity"/>
    <property type="evidence" value="ECO:0007669"/>
    <property type="project" value="UniProtKB-KW"/>
</dbReference>
<keyword evidence="5" id="KW-0067">ATP-binding</keyword>
<accession>A0A0W8FKU8</accession>
<name>A0A0W8FKU8_9ZZZZ</name>
<dbReference type="EC" id="6.3.5.2" evidence="7"/>
<keyword evidence="2" id="KW-0547">Nucleotide-binding</keyword>
<comment type="caution">
    <text evidence="7">The sequence shown here is derived from an EMBL/GenBank/DDBJ whole genome shotgun (WGS) entry which is preliminary data.</text>
</comment>
<dbReference type="PROSITE" id="PS51273">
    <property type="entry name" value="GATASE_TYPE_1"/>
    <property type="match status" value="1"/>
</dbReference>
<gene>
    <name evidence="7" type="ORF">ASZ90_009324</name>
</gene>
<evidence type="ECO:0000256" key="3">
    <source>
        <dbReference type="ARBA" id="ARBA00022749"/>
    </source>
</evidence>
<evidence type="ECO:0000256" key="1">
    <source>
        <dbReference type="ARBA" id="ARBA00022598"/>
    </source>
</evidence>
<evidence type="ECO:0000259" key="6">
    <source>
        <dbReference type="Pfam" id="PF00117"/>
    </source>
</evidence>
<keyword evidence="1 7" id="KW-0436">Ligase</keyword>
<dbReference type="PANTHER" id="PTHR11922:SF2">
    <property type="entry name" value="GMP SYNTHASE [GLUTAMINE-HYDROLYZING]"/>
    <property type="match status" value="1"/>
</dbReference>
<dbReference type="GO" id="GO:0003921">
    <property type="term" value="F:GMP synthase activity"/>
    <property type="evidence" value="ECO:0007669"/>
    <property type="project" value="TreeGrafter"/>
</dbReference>